<evidence type="ECO:0000256" key="3">
    <source>
        <dbReference type="ARBA" id="ARBA00022840"/>
    </source>
</evidence>
<dbReference type="InterPro" id="IPR006015">
    <property type="entry name" value="Universal_stress_UspA"/>
</dbReference>
<dbReference type="GO" id="GO:0005524">
    <property type="term" value="F:ATP binding"/>
    <property type="evidence" value="ECO:0007669"/>
    <property type="project" value="UniProtKB-KW"/>
</dbReference>
<dbReference type="Gene3D" id="3.40.50.620">
    <property type="entry name" value="HUPs"/>
    <property type="match status" value="1"/>
</dbReference>
<sequence length="160" mass="17716">MLPKITTILYAYDLDGKTHDTMELVMSLALAHQAKIILMHSMEPLGAQTANMINNYIPAEDLQSMRKEAKADIESRLKKSVNNLMQEYSEELANLPAPPETVIVYGTPADSIDTVAKERNVDMIIMNSRTHSRLGQMIIGSTANKIIHSSSIPVLVVPIK</sequence>
<keyword evidence="2" id="KW-0547">Nucleotide-binding</keyword>
<dbReference type="InterPro" id="IPR006016">
    <property type="entry name" value="UspA"/>
</dbReference>
<feature type="domain" description="UspA" evidence="4">
    <location>
        <begin position="6"/>
        <end position="158"/>
    </location>
</feature>
<name>A0A934JIJ5_9GAMM</name>
<evidence type="ECO:0000313" key="6">
    <source>
        <dbReference type="Proteomes" id="UP000628710"/>
    </source>
</evidence>
<evidence type="ECO:0000313" key="5">
    <source>
        <dbReference type="EMBL" id="MBJ7536685.1"/>
    </source>
</evidence>
<accession>A0A934JIJ5</accession>
<dbReference type="CDD" id="cd00293">
    <property type="entry name" value="USP-like"/>
    <property type="match status" value="1"/>
</dbReference>
<dbReference type="InterPro" id="IPR014729">
    <property type="entry name" value="Rossmann-like_a/b/a_fold"/>
</dbReference>
<comment type="similarity">
    <text evidence="1">Belongs to the universal stress protein A family.</text>
</comment>
<evidence type="ECO:0000259" key="4">
    <source>
        <dbReference type="Pfam" id="PF00582"/>
    </source>
</evidence>
<dbReference type="AlphaFoldDB" id="A0A934JIJ5"/>
<dbReference type="PANTHER" id="PTHR46268">
    <property type="entry name" value="STRESS RESPONSE PROTEIN NHAX"/>
    <property type="match status" value="1"/>
</dbReference>
<evidence type="ECO:0000256" key="1">
    <source>
        <dbReference type="ARBA" id="ARBA00008791"/>
    </source>
</evidence>
<keyword evidence="6" id="KW-1185">Reference proteome</keyword>
<dbReference type="EMBL" id="JAEMNX010000002">
    <property type="protein sequence ID" value="MBJ7536685.1"/>
    <property type="molecule type" value="Genomic_DNA"/>
</dbReference>
<comment type="caution">
    <text evidence="5">The sequence shown here is derived from an EMBL/GenBank/DDBJ whole genome shotgun (WGS) entry which is preliminary data.</text>
</comment>
<organism evidence="5 6">
    <name type="scientific">Marinomonas transparens</name>
    <dbReference type="NCBI Taxonomy" id="2795388"/>
    <lineage>
        <taxon>Bacteria</taxon>
        <taxon>Pseudomonadati</taxon>
        <taxon>Pseudomonadota</taxon>
        <taxon>Gammaproteobacteria</taxon>
        <taxon>Oceanospirillales</taxon>
        <taxon>Oceanospirillaceae</taxon>
        <taxon>Marinomonas</taxon>
    </lineage>
</organism>
<keyword evidence="3" id="KW-0067">ATP-binding</keyword>
<dbReference type="Proteomes" id="UP000628710">
    <property type="component" value="Unassembled WGS sequence"/>
</dbReference>
<evidence type="ECO:0000256" key="2">
    <source>
        <dbReference type="ARBA" id="ARBA00022741"/>
    </source>
</evidence>
<reference evidence="5" key="1">
    <citation type="submission" date="2020-12" db="EMBL/GenBank/DDBJ databases">
        <title>Marinomonas arctica sp. nov., a psychrotolerant bacterium isolated from the Arctic.</title>
        <authorList>
            <person name="Zhang Y."/>
        </authorList>
    </citation>
    <scope>NUCLEOTIDE SEQUENCE</scope>
    <source>
        <strain evidence="5">C1424</strain>
    </source>
</reference>
<dbReference type="RefSeq" id="WP_199466861.1">
    <property type="nucleotide sequence ID" value="NZ_JAEMNX010000002.1"/>
</dbReference>
<dbReference type="PRINTS" id="PR01438">
    <property type="entry name" value="UNVRSLSTRESS"/>
</dbReference>
<dbReference type="SUPFAM" id="SSF52402">
    <property type="entry name" value="Adenine nucleotide alpha hydrolases-like"/>
    <property type="match status" value="1"/>
</dbReference>
<protein>
    <submittedName>
        <fullName evidence="5">Universal stress protein</fullName>
    </submittedName>
</protein>
<gene>
    <name evidence="5" type="ORF">I8J31_03230</name>
</gene>
<dbReference type="Pfam" id="PF00582">
    <property type="entry name" value="Usp"/>
    <property type="match status" value="1"/>
</dbReference>
<proteinExistence type="inferred from homology"/>
<dbReference type="PANTHER" id="PTHR46268:SF27">
    <property type="entry name" value="UNIVERSAL STRESS PROTEIN RV2623"/>
    <property type="match status" value="1"/>
</dbReference>